<dbReference type="InterPro" id="IPR036100">
    <property type="entry name" value="QueA_sf"/>
</dbReference>
<evidence type="ECO:0000256" key="12">
    <source>
        <dbReference type="ARBA" id="ARBA00076160"/>
    </source>
</evidence>
<dbReference type="AlphaFoldDB" id="A0A2Z5FX32"/>
<evidence type="ECO:0000256" key="2">
    <source>
        <dbReference type="ARBA" id="ARBA00004691"/>
    </source>
</evidence>
<dbReference type="Gene3D" id="2.40.10.240">
    <property type="entry name" value="QueA-like"/>
    <property type="match status" value="1"/>
</dbReference>
<evidence type="ECO:0000256" key="10">
    <source>
        <dbReference type="ARBA" id="ARBA00066503"/>
    </source>
</evidence>
<dbReference type="InterPro" id="IPR042119">
    <property type="entry name" value="QueA_dom2"/>
</dbReference>
<proteinExistence type="inferred from homology"/>
<comment type="pathway">
    <text evidence="2 13">tRNA modification; tRNA-queuosine biosynthesis.</text>
</comment>
<dbReference type="GO" id="GO:0008616">
    <property type="term" value="P:tRNA queuosine(34) biosynthetic process"/>
    <property type="evidence" value="ECO:0007669"/>
    <property type="project" value="UniProtKB-UniRule"/>
</dbReference>
<dbReference type="FunFam" id="2.40.10.240:FF:000002">
    <property type="entry name" value="S-adenosylmethionine:tRNA ribosyltransferase-isomerase"/>
    <property type="match status" value="1"/>
</dbReference>
<dbReference type="GO" id="GO:0005737">
    <property type="term" value="C:cytoplasm"/>
    <property type="evidence" value="ECO:0007669"/>
    <property type="project" value="UniProtKB-SubCell"/>
</dbReference>
<dbReference type="PANTHER" id="PTHR30307">
    <property type="entry name" value="S-ADENOSYLMETHIONINE:TRNA RIBOSYLTRANSFERASE-ISOMERASE"/>
    <property type="match status" value="1"/>
</dbReference>
<dbReference type="SUPFAM" id="SSF111337">
    <property type="entry name" value="QueA-like"/>
    <property type="match status" value="1"/>
</dbReference>
<evidence type="ECO:0000256" key="1">
    <source>
        <dbReference type="ARBA" id="ARBA00004496"/>
    </source>
</evidence>
<evidence type="ECO:0000256" key="13">
    <source>
        <dbReference type="HAMAP-Rule" id="MF_00113"/>
    </source>
</evidence>
<keyword evidence="14" id="KW-0413">Isomerase</keyword>
<dbReference type="EMBL" id="CP030840">
    <property type="protein sequence ID" value="AXC11074.1"/>
    <property type="molecule type" value="Genomic_DNA"/>
</dbReference>
<dbReference type="NCBIfam" id="NF001140">
    <property type="entry name" value="PRK00147.1"/>
    <property type="match status" value="1"/>
</dbReference>
<dbReference type="NCBIfam" id="TIGR00113">
    <property type="entry name" value="queA"/>
    <property type="match status" value="1"/>
</dbReference>
<gene>
    <name evidence="13" type="primary">queA</name>
    <name evidence="14" type="ORF">ACPOL_1732</name>
</gene>
<dbReference type="PANTHER" id="PTHR30307:SF0">
    <property type="entry name" value="S-ADENOSYLMETHIONINE:TRNA RIBOSYLTRANSFERASE-ISOMERASE"/>
    <property type="match status" value="1"/>
</dbReference>
<dbReference type="InterPro" id="IPR042118">
    <property type="entry name" value="QueA_dom1"/>
</dbReference>
<dbReference type="Proteomes" id="UP000253606">
    <property type="component" value="Chromosome"/>
</dbReference>
<dbReference type="InterPro" id="IPR003699">
    <property type="entry name" value="QueA"/>
</dbReference>
<dbReference type="OrthoDB" id="9805933at2"/>
<evidence type="ECO:0000256" key="5">
    <source>
        <dbReference type="ARBA" id="ARBA00022679"/>
    </source>
</evidence>
<comment type="catalytic activity">
    <reaction evidence="8 13">
        <text>7-aminomethyl-7-carbaguanosine(34) in tRNA + S-adenosyl-L-methionine = epoxyqueuosine(34) in tRNA + adenine + L-methionine + 2 H(+)</text>
        <dbReference type="Rhea" id="RHEA:32155"/>
        <dbReference type="Rhea" id="RHEA-COMP:10342"/>
        <dbReference type="Rhea" id="RHEA-COMP:18582"/>
        <dbReference type="ChEBI" id="CHEBI:15378"/>
        <dbReference type="ChEBI" id="CHEBI:16708"/>
        <dbReference type="ChEBI" id="CHEBI:57844"/>
        <dbReference type="ChEBI" id="CHEBI:59789"/>
        <dbReference type="ChEBI" id="CHEBI:82833"/>
        <dbReference type="ChEBI" id="CHEBI:194443"/>
        <dbReference type="EC" id="2.4.99.17"/>
    </reaction>
</comment>
<name>A0A2Z5FX32_9BACT</name>
<comment type="function">
    <text evidence="13">Transfers and isomerizes the ribose moiety from AdoMet to the 7-aminomethyl group of 7-deazaguanine (preQ1-tRNA) to give epoxyqueuosine (oQ-tRNA).</text>
</comment>
<dbReference type="FunFam" id="3.40.1780.10:FF:000001">
    <property type="entry name" value="S-adenosylmethionine:tRNA ribosyltransferase-isomerase"/>
    <property type="match status" value="1"/>
</dbReference>
<dbReference type="EC" id="2.4.99.17" evidence="10 13"/>
<sequence length="350" mass="38794">MLVSDFNFELPEELIAQQPPAERSGARMLVLDRQSGRWRDAWFSDFPDLLHPGDVLVLNDSRVIPARLLGHKASVAQSGKIEALLTQQVNEWEWTALVRPGRKVLLGDTLVFASDNGTSLTAEVVDRGEFGERLLRFHPVPNFFSQLEKVGHMPLPPYIRRQDTSGDRQRYQTVFAERPGSAAAPTAGLHFTPEVLERIRARGVTVVFITLHVGLGTFQPVRVDRVEDIRLHAEPYTLPAQTADAINAALAENRRVIAAGTTTVRTLEHCALAAKGRPLAAHAGTTSIFISPGYEFRIVSGLLTNFHLPQSTLLMLVSAFAGREAALAAYRHAIAERYRFFSYGDCMFLS</sequence>
<evidence type="ECO:0000256" key="4">
    <source>
        <dbReference type="ARBA" id="ARBA00022490"/>
    </source>
</evidence>
<dbReference type="Pfam" id="PF02547">
    <property type="entry name" value="Queuosine_synth"/>
    <property type="match status" value="1"/>
</dbReference>
<organism evidence="14 15">
    <name type="scientific">Acidisarcina polymorpha</name>
    <dbReference type="NCBI Taxonomy" id="2211140"/>
    <lineage>
        <taxon>Bacteria</taxon>
        <taxon>Pseudomonadati</taxon>
        <taxon>Acidobacteriota</taxon>
        <taxon>Terriglobia</taxon>
        <taxon>Terriglobales</taxon>
        <taxon>Acidobacteriaceae</taxon>
        <taxon>Acidisarcina</taxon>
    </lineage>
</organism>
<evidence type="ECO:0000313" key="14">
    <source>
        <dbReference type="EMBL" id="AXC11074.1"/>
    </source>
</evidence>
<dbReference type="GO" id="GO:0051075">
    <property type="term" value="F:S-adenosylmethionine:tRNA ribosyltransferase-isomerase activity"/>
    <property type="evidence" value="ECO:0007669"/>
    <property type="project" value="UniProtKB-EC"/>
</dbReference>
<protein>
    <recommendedName>
        <fullName evidence="11 13">S-adenosylmethionine:tRNA ribosyltransferase-isomerase</fullName>
        <ecNumber evidence="10 13">2.4.99.17</ecNumber>
    </recommendedName>
    <alternativeName>
        <fullName evidence="12 13">Queuosine biosynthesis protein QueA</fullName>
    </alternativeName>
</protein>
<evidence type="ECO:0000256" key="11">
    <source>
        <dbReference type="ARBA" id="ARBA00069325"/>
    </source>
</evidence>
<dbReference type="KEGG" id="abas:ACPOL_1732"/>
<evidence type="ECO:0000256" key="7">
    <source>
        <dbReference type="ARBA" id="ARBA00022785"/>
    </source>
</evidence>
<keyword evidence="7 13" id="KW-0671">Queuosine biosynthesis</keyword>
<accession>A0A2Z5FX32</accession>
<comment type="similarity">
    <text evidence="9 13">Belongs to the QueA family.</text>
</comment>
<keyword evidence="15" id="KW-1185">Reference proteome</keyword>
<dbReference type="RefSeq" id="WP_114206582.1">
    <property type="nucleotide sequence ID" value="NZ_CP030840.1"/>
</dbReference>
<evidence type="ECO:0000256" key="8">
    <source>
        <dbReference type="ARBA" id="ARBA00052751"/>
    </source>
</evidence>
<evidence type="ECO:0000256" key="9">
    <source>
        <dbReference type="ARBA" id="ARBA00061210"/>
    </source>
</evidence>
<evidence type="ECO:0000256" key="3">
    <source>
        <dbReference type="ARBA" id="ARBA00011245"/>
    </source>
</evidence>
<dbReference type="HAMAP" id="MF_00113">
    <property type="entry name" value="QueA"/>
    <property type="match status" value="1"/>
</dbReference>
<evidence type="ECO:0000256" key="6">
    <source>
        <dbReference type="ARBA" id="ARBA00022691"/>
    </source>
</evidence>
<dbReference type="Gene3D" id="3.40.1780.10">
    <property type="entry name" value="QueA-like"/>
    <property type="match status" value="1"/>
</dbReference>
<dbReference type="UniPathway" id="UPA00392"/>
<comment type="subcellular location">
    <subcellularLocation>
        <location evidence="1 13">Cytoplasm</location>
    </subcellularLocation>
</comment>
<reference evidence="14 15" key="1">
    <citation type="journal article" date="2018" name="Front. Microbiol.">
        <title>Hydrolytic Capabilities as a Key to Environmental Success: Chitinolytic and Cellulolytic Acidobacteria From Acidic Sub-arctic Soils and Boreal Peatlands.</title>
        <authorList>
            <person name="Belova S.E."/>
            <person name="Ravin N.V."/>
            <person name="Pankratov T.A."/>
            <person name="Rakitin A.L."/>
            <person name="Ivanova A.A."/>
            <person name="Beletsky A.V."/>
            <person name="Mardanov A.V."/>
            <person name="Sinninghe Damste J.S."/>
            <person name="Dedysh S.N."/>
        </authorList>
    </citation>
    <scope>NUCLEOTIDE SEQUENCE [LARGE SCALE GENOMIC DNA]</scope>
    <source>
        <strain evidence="14 15">SBC82</strain>
    </source>
</reference>
<comment type="subunit">
    <text evidence="3 13">Monomer.</text>
</comment>
<keyword evidence="4 13" id="KW-0963">Cytoplasm</keyword>
<keyword evidence="6 13" id="KW-0949">S-adenosyl-L-methionine</keyword>
<keyword evidence="5 13" id="KW-0808">Transferase</keyword>
<evidence type="ECO:0000313" key="15">
    <source>
        <dbReference type="Proteomes" id="UP000253606"/>
    </source>
</evidence>